<evidence type="ECO:0000256" key="3">
    <source>
        <dbReference type="ARBA" id="ARBA00022741"/>
    </source>
</evidence>
<dbReference type="EMBL" id="JANBOH010000056">
    <property type="protein sequence ID" value="KAJ1646559.1"/>
    <property type="molecule type" value="Genomic_DNA"/>
</dbReference>
<protein>
    <submittedName>
        <fullName evidence="10">RFC checkpoint protein Rad17</fullName>
    </submittedName>
</protein>
<dbReference type="Pfam" id="PF03215">
    <property type="entry name" value="Rad17"/>
    <property type="match status" value="1"/>
</dbReference>
<feature type="region of interest" description="Disordered" evidence="8">
    <location>
        <begin position="71"/>
        <end position="120"/>
    </location>
</feature>
<comment type="similarity">
    <text evidence="2">Belongs to the rad17/RAD24 family.</text>
</comment>
<dbReference type="AlphaFoldDB" id="A0A9W8CK46"/>
<dbReference type="Pfam" id="PF25812">
    <property type="entry name" value="RAD24_helical"/>
    <property type="match status" value="1"/>
</dbReference>
<comment type="subcellular location">
    <subcellularLocation>
        <location evidence="1">Nucleus</location>
    </subcellularLocation>
</comment>
<feature type="compositionally biased region" description="Basic and acidic residues" evidence="8">
    <location>
        <begin position="10"/>
        <end position="22"/>
    </location>
</feature>
<keyword evidence="5" id="KW-0067">ATP-binding</keyword>
<keyword evidence="11" id="KW-1185">Reference proteome</keyword>
<feature type="non-terminal residue" evidence="10">
    <location>
        <position position="1"/>
    </location>
</feature>
<dbReference type="InterPro" id="IPR057927">
    <property type="entry name" value="RAD24-like_helical"/>
</dbReference>
<feature type="domain" description="Checkpoint protein RAD24-like helical bundle" evidence="9">
    <location>
        <begin position="529"/>
        <end position="616"/>
    </location>
</feature>
<evidence type="ECO:0000256" key="1">
    <source>
        <dbReference type="ARBA" id="ARBA00004123"/>
    </source>
</evidence>
<evidence type="ECO:0000256" key="7">
    <source>
        <dbReference type="ARBA" id="ARBA00023306"/>
    </source>
</evidence>
<sequence length="780" mass="85251">TRTHNTRSRSKVDNDSRYKAEQRSAAGKVVVLASSPESVPDDKELADDMDIDIDIDIDIDSDLEALIEECSQPEKQHFTSSSGSGSQKSNSLSQLSKQAERTRKQVNKNSSSHVVKRRAITDRPQFMLTGSRSQTSLLQTEPAAKQWSAFPIERKGDSFGIGDKSSDDGTDDRGQVWWQRYEPKEVSELAVHSAKIAQVRGWLEMAADAAISGGKDGSRFFRILVVEGPAGTCKSTCVRVLARELSLDVVEWVNPLSGMASAAGQLEPEDSSDASVVRQFADFLMRAERYSTLALSRQDSEIIGSYDSLQSQEGSRGRIILVDDIPNIGHRETRESFRSALLRFVSLSVQRSCPMVIVVTEAFAEQQTLDVDVAGSGHGLIRRFRESDTAANSNVTVWSAADVIPSSVYNSPFCQTIKFNPVAPTIVAKGLKRILRLRAGYGNVVGSQVKFSPASTSMVKAISEQCCGDMRSAVTMLQLTQQTRSYMDSVDDLVDKPGSRKRGRSRAKIVDVMSGTSVGSYSGESRRVTLDLFHALGKVLYAKREMPRKSAISSGRARGRLESDPFDILDRVPTDLSTFQLFVHENSMDFCNSIEEAAAASDLFSEADLFTSTGRKTSGSRSIADTYSAILAIAGFMDVRGHPQYPLNGIDESLSQRPPSERAFGMGAIRKPYFFESFRQQMAYSKLWSDTLAAQSLSSGMSFAGLPMHEVLALWIRIALGRGQISGISADLLQRLAGLAMVDADRIAEASVGTDIGTVGLERSTEKLVLSDDDIGEFSD</sequence>
<dbReference type="InterPro" id="IPR027417">
    <property type="entry name" value="P-loop_NTPase"/>
</dbReference>
<gene>
    <name evidence="10" type="primary">rad17</name>
    <name evidence="10" type="ORF">LPJ64_001949</name>
</gene>
<evidence type="ECO:0000256" key="8">
    <source>
        <dbReference type="SAM" id="MobiDB-lite"/>
    </source>
</evidence>
<accession>A0A9W8CK46</accession>
<dbReference type="GO" id="GO:0006281">
    <property type="term" value="P:DNA repair"/>
    <property type="evidence" value="ECO:0007669"/>
    <property type="project" value="InterPro"/>
</dbReference>
<evidence type="ECO:0000313" key="10">
    <source>
        <dbReference type="EMBL" id="KAJ1646559.1"/>
    </source>
</evidence>
<evidence type="ECO:0000256" key="4">
    <source>
        <dbReference type="ARBA" id="ARBA00022763"/>
    </source>
</evidence>
<dbReference type="PANTHER" id="PTHR12172">
    <property type="entry name" value="CELL CYCLE CHECKPOINT PROTEIN RAD17"/>
    <property type="match status" value="1"/>
</dbReference>
<comment type="caution">
    <text evidence="10">The sequence shown here is derived from an EMBL/GenBank/DDBJ whole genome shotgun (WGS) entry which is preliminary data.</text>
</comment>
<evidence type="ECO:0000313" key="11">
    <source>
        <dbReference type="Proteomes" id="UP001145021"/>
    </source>
</evidence>
<dbReference type="Proteomes" id="UP001145021">
    <property type="component" value="Unassembled WGS sequence"/>
</dbReference>
<evidence type="ECO:0000256" key="5">
    <source>
        <dbReference type="ARBA" id="ARBA00022840"/>
    </source>
</evidence>
<dbReference type="GO" id="GO:0003682">
    <property type="term" value="F:chromatin binding"/>
    <property type="evidence" value="ECO:0007669"/>
    <property type="project" value="TreeGrafter"/>
</dbReference>
<feature type="compositionally biased region" description="Low complexity" evidence="8">
    <location>
        <begin position="80"/>
        <end position="97"/>
    </location>
</feature>
<reference evidence="10" key="1">
    <citation type="submission" date="2022-07" db="EMBL/GenBank/DDBJ databases">
        <title>Phylogenomic reconstructions and comparative analyses of Kickxellomycotina fungi.</title>
        <authorList>
            <person name="Reynolds N.K."/>
            <person name="Stajich J.E."/>
            <person name="Barry K."/>
            <person name="Grigoriev I.V."/>
            <person name="Crous P."/>
            <person name="Smith M.E."/>
        </authorList>
    </citation>
    <scope>NUCLEOTIDE SEQUENCE</scope>
    <source>
        <strain evidence="10">NBRC 105413</strain>
    </source>
</reference>
<proteinExistence type="inferred from homology"/>
<keyword evidence="4" id="KW-0227">DNA damage</keyword>
<keyword evidence="7" id="KW-0131">Cell cycle</keyword>
<dbReference type="Gene3D" id="3.40.50.300">
    <property type="entry name" value="P-loop containing nucleotide triphosphate hydrolases"/>
    <property type="match status" value="1"/>
</dbReference>
<dbReference type="GO" id="GO:0003689">
    <property type="term" value="F:DNA clamp loader activity"/>
    <property type="evidence" value="ECO:0007669"/>
    <property type="project" value="TreeGrafter"/>
</dbReference>
<dbReference type="SUPFAM" id="SSF52540">
    <property type="entry name" value="P-loop containing nucleoside triphosphate hydrolases"/>
    <property type="match status" value="1"/>
</dbReference>
<dbReference type="GO" id="GO:0033314">
    <property type="term" value="P:mitotic DNA replication checkpoint signaling"/>
    <property type="evidence" value="ECO:0007669"/>
    <property type="project" value="TreeGrafter"/>
</dbReference>
<dbReference type="GO" id="GO:0005524">
    <property type="term" value="F:ATP binding"/>
    <property type="evidence" value="ECO:0007669"/>
    <property type="project" value="UniProtKB-KW"/>
</dbReference>
<name>A0A9W8CK46_9FUNG</name>
<feature type="region of interest" description="Disordered" evidence="8">
    <location>
        <begin position="1"/>
        <end position="50"/>
    </location>
</feature>
<dbReference type="GO" id="GO:0005634">
    <property type="term" value="C:nucleus"/>
    <property type="evidence" value="ECO:0007669"/>
    <property type="project" value="UniProtKB-SubCell"/>
</dbReference>
<evidence type="ECO:0000259" key="9">
    <source>
        <dbReference type="Pfam" id="PF25812"/>
    </source>
</evidence>
<dbReference type="InterPro" id="IPR004582">
    <property type="entry name" value="Checkpoint_prot_Rad17_Rad24"/>
</dbReference>
<evidence type="ECO:0000256" key="2">
    <source>
        <dbReference type="ARBA" id="ARBA00006168"/>
    </source>
</evidence>
<dbReference type="GO" id="GO:0000077">
    <property type="term" value="P:DNA damage checkpoint signaling"/>
    <property type="evidence" value="ECO:0007669"/>
    <property type="project" value="TreeGrafter"/>
</dbReference>
<evidence type="ECO:0000256" key="6">
    <source>
        <dbReference type="ARBA" id="ARBA00023242"/>
    </source>
</evidence>
<keyword evidence="6" id="KW-0539">Nucleus</keyword>
<dbReference type="PANTHER" id="PTHR12172:SF0">
    <property type="entry name" value="CELL CYCLE CHECKPOINT PROTEIN RAD17"/>
    <property type="match status" value="1"/>
</dbReference>
<keyword evidence="3" id="KW-0547">Nucleotide-binding</keyword>
<organism evidence="10 11">
    <name type="scientific">Coemansia asiatica</name>
    <dbReference type="NCBI Taxonomy" id="1052880"/>
    <lineage>
        <taxon>Eukaryota</taxon>
        <taxon>Fungi</taxon>
        <taxon>Fungi incertae sedis</taxon>
        <taxon>Zoopagomycota</taxon>
        <taxon>Kickxellomycotina</taxon>
        <taxon>Kickxellomycetes</taxon>
        <taxon>Kickxellales</taxon>
        <taxon>Kickxellaceae</taxon>
        <taxon>Coemansia</taxon>
    </lineage>
</organism>